<feature type="region of interest" description="Disordered" evidence="1">
    <location>
        <begin position="120"/>
        <end position="205"/>
    </location>
</feature>
<accession>A0ABZ2QVA6</accession>
<reference evidence="2 3" key="1">
    <citation type="submission" date="2024-03" db="EMBL/GenBank/DDBJ databases">
        <title>The complete genome of Streptomyces sirii sp.nov.</title>
        <authorList>
            <person name="Zakalyukina Y.V."/>
            <person name="Belik A.R."/>
            <person name="Biryukov M.V."/>
            <person name="Baturina O.A."/>
            <person name="Kabilov M.R."/>
        </authorList>
    </citation>
    <scope>NUCLEOTIDE SEQUENCE [LARGE SCALE GENOMIC DNA]</scope>
    <source>
        <strain evidence="2 3">BP-8</strain>
    </source>
</reference>
<dbReference type="EMBL" id="CP147982">
    <property type="protein sequence ID" value="WXK79053.1"/>
    <property type="molecule type" value="Genomic_DNA"/>
</dbReference>
<gene>
    <name evidence="2" type="ORF">WAB15_25395</name>
</gene>
<evidence type="ECO:0000313" key="2">
    <source>
        <dbReference type="EMBL" id="WXK79053.1"/>
    </source>
</evidence>
<protein>
    <recommendedName>
        <fullName evidence="4">Peptidoglycan-binding protein</fullName>
    </recommendedName>
</protein>
<sequence>MPDLADYFDRLLARHAPAAGGAVPGVPGGGRADGARRTLVQPRLPGPFERVEALRGAPTEADEPAPLSPQAPRTSPFGGEQVRYEREIRTTEQQTVVRAEAPRDAPADLVEPVARPAAPQLRPAAAVETGPRTAAAEVVRPQRGVRASGEDGSARRAAVPSPPPGRDVAPSALAPVLRPRTEAVPAVRNATRAAAAGRRGQRGAERVVHVQIGRLEVSAAGAERPAAGGRPARPQRSEPSLSLADYLARGERTS</sequence>
<feature type="compositionally biased region" description="Low complexity" evidence="1">
    <location>
        <begin position="219"/>
        <end position="234"/>
    </location>
</feature>
<dbReference type="RefSeq" id="WP_407287666.1">
    <property type="nucleotide sequence ID" value="NZ_CP147982.1"/>
</dbReference>
<feature type="region of interest" description="Disordered" evidence="1">
    <location>
        <begin position="219"/>
        <end position="254"/>
    </location>
</feature>
<evidence type="ECO:0008006" key="4">
    <source>
        <dbReference type="Google" id="ProtNLM"/>
    </source>
</evidence>
<evidence type="ECO:0000256" key="1">
    <source>
        <dbReference type="SAM" id="MobiDB-lite"/>
    </source>
</evidence>
<feature type="compositionally biased region" description="Low complexity" evidence="1">
    <location>
        <begin position="183"/>
        <end position="198"/>
    </location>
</feature>
<name>A0ABZ2QVA6_9ACTN</name>
<proteinExistence type="predicted"/>
<keyword evidence="3" id="KW-1185">Reference proteome</keyword>
<organism evidence="2 3">
    <name type="scientific">Streptomyces sirii</name>
    <dbReference type="NCBI Taxonomy" id="3127701"/>
    <lineage>
        <taxon>Bacteria</taxon>
        <taxon>Bacillati</taxon>
        <taxon>Actinomycetota</taxon>
        <taxon>Actinomycetes</taxon>
        <taxon>Kitasatosporales</taxon>
        <taxon>Streptomycetaceae</taxon>
        <taxon>Streptomyces</taxon>
    </lineage>
</organism>
<evidence type="ECO:0000313" key="3">
    <source>
        <dbReference type="Proteomes" id="UP001626628"/>
    </source>
</evidence>
<dbReference type="Proteomes" id="UP001626628">
    <property type="component" value="Chromosome"/>
</dbReference>
<feature type="region of interest" description="Disordered" evidence="1">
    <location>
        <begin position="55"/>
        <end position="97"/>
    </location>
</feature>